<protein>
    <submittedName>
        <fullName evidence="1">Uncharacterized protein</fullName>
    </submittedName>
</protein>
<proteinExistence type="predicted"/>
<accession>A0A645GMK0</accession>
<sequence>MLPSSSWYRDFWDNPGSGTANLDSTDWTICDYGVNHKYLASATQPPRLTMCRRASATVMVVESARESRDAFDPAPVGYYIVNNSYSAPGSGPNVWPAHSGLAECNAVFVDGHVKGAKSPAKGETAAQQLLSKPGSPIYGPWVSSTNQNDQCQWVRHDGIF</sequence>
<name>A0A645GMK0_9ZZZZ</name>
<organism evidence="1">
    <name type="scientific">bioreactor metagenome</name>
    <dbReference type="NCBI Taxonomy" id="1076179"/>
    <lineage>
        <taxon>unclassified sequences</taxon>
        <taxon>metagenomes</taxon>
        <taxon>ecological metagenomes</taxon>
    </lineage>
</organism>
<reference evidence="1" key="1">
    <citation type="submission" date="2019-08" db="EMBL/GenBank/DDBJ databases">
        <authorList>
            <person name="Kucharzyk K."/>
            <person name="Murdoch R.W."/>
            <person name="Higgins S."/>
            <person name="Loffler F."/>
        </authorList>
    </citation>
    <scope>NUCLEOTIDE SEQUENCE</scope>
</reference>
<gene>
    <name evidence="1" type="ORF">SDC9_175610</name>
</gene>
<comment type="caution">
    <text evidence="1">The sequence shown here is derived from an EMBL/GenBank/DDBJ whole genome shotgun (WGS) entry which is preliminary data.</text>
</comment>
<dbReference type="EMBL" id="VSSQ01078350">
    <property type="protein sequence ID" value="MPN28171.1"/>
    <property type="molecule type" value="Genomic_DNA"/>
</dbReference>
<dbReference type="AlphaFoldDB" id="A0A645GMK0"/>
<evidence type="ECO:0000313" key="1">
    <source>
        <dbReference type="EMBL" id="MPN28171.1"/>
    </source>
</evidence>